<gene>
    <name evidence="1" type="ORF">VTH8203_02839</name>
</gene>
<dbReference type="Proteomes" id="UP000219336">
    <property type="component" value="Unassembled WGS sequence"/>
</dbReference>
<evidence type="ECO:0000313" key="2">
    <source>
        <dbReference type="Proteomes" id="UP000219336"/>
    </source>
</evidence>
<dbReference type="AlphaFoldDB" id="A0A240EKS2"/>
<protein>
    <submittedName>
        <fullName evidence="1">Uncharacterized protein</fullName>
    </submittedName>
</protein>
<reference evidence="2" key="1">
    <citation type="submission" date="2016-06" db="EMBL/GenBank/DDBJ databases">
        <authorList>
            <person name="Rodrigo-Torres L."/>
            <person name="Arahal R.D."/>
            <person name="Lucena T."/>
        </authorList>
    </citation>
    <scope>NUCLEOTIDE SEQUENCE [LARGE SCALE GENOMIC DNA]</scope>
    <source>
        <strain evidence="2">CECT8203</strain>
    </source>
</reference>
<name>A0A240EKS2_9VIBR</name>
<keyword evidence="2" id="KW-1185">Reference proteome</keyword>
<organism evidence="1 2">
    <name type="scientific">Vibrio thalassae</name>
    <dbReference type="NCBI Taxonomy" id="1243014"/>
    <lineage>
        <taxon>Bacteria</taxon>
        <taxon>Pseudomonadati</taxon>
        <taxon>Pseudomonadota</taxon>
        <taxon>Gammaproteobacteria</taxon>
        <taxon>Vibrionales</taxon>
        <taxon>Vibrionaceae</taxon>
        <taxon>Vibrio</taxon>
    </lineage>
</organism>
<accession>A0A240EKS2</accession>
<dbReference type="OrthoDB" id="6275896at2"/>
<proteinExistence type="predicted"/>
<evidence type="ECO:0000313" key="1">
    <source>
        <dbReference type="EMBL" id="SNX49196.1"/>
    </source>
</evidence>
<dbReference type="RefSeq" id="WP_096994287.1">
    <property type="nucleotide sequence ID" value="NZ_JBHSII010000009.1"/>
</dbReference>
<dbReference type="EMBL" id="OANU01000052">
    <property type="protein sequence ID" value="SNX49196.1"/>
    <property type="molecule type" value="Genomic_DNA"/>
</dbReference>
<sequence length="889" mass="100734">MKQWIRVLKGALILTLPIHLIACKGSNNDSSSGGQSPYVRLLHPDVAEEKSIVEVTVDTNVDLDKLEWFFSDSDIKIVDGDKLNTRLLTMPSTGIEGDKLTIDVKGYHEDDLIERSSQIVIKPIVEEYKLDGLITDSPIINADITFNIVGSNRKVNAVSDDAGYYQVEIELDDDEPSLVYVEAQGKGQQANAKLVRMIGDFREKQSTNSEGVSSYNVTNLTTAEYTLAKEENSGLPFPSFEHYNEKVKVIDENTLLNLATIVKVVIDGPGYSSQEKKLPDNIENTLDLISVKKARDEFLYNAINTVEFNEAKNKMLSDKRVMSGKLELESGSYVLFPINSSFGMVIDIVGSKANISSVSGFVGSFDFSIESGKLIITPSKDDFINIGFLLDINSGGDEYQEIKYCQRIELEGISSFGGKKLVNFNVECLDESDSELTYSNQYRLYSDKKISYNSTNKELITVRESYKMIMPNGICQANLIDCKEYLELYISNSDKRLTFEGKPLEWDEESKKFSVNDNVHFYFVRFYRDYFDVILESGGIKYPVVGKILEGIKPDSAITISGDYVLSNKEQHNRSEFLTLESDGDGIIWVIDPDSSVSRVEKHILQWVQRNNTIELRVNEIQKIYENELISVNIDECNNENNCELFYQVEWKIVGESNNKIHVIQTSRSVYDLSLQENISEVVLSQLEDSSTIDAVNSFRSWQGPVGQTPWQSLVSAVRDKNTEKIKSILPSLPFIKDIDENYIEQYAAHLTNENVVIQSMDDLQSIVDIVNVKIIQLEALLKIDNAASTKDVQALEIEIFLNVSELRFKVENFEEYLKAIMEFDSIPNIHELQKIIYNVDYKVEAYQSAWDELQSYFYSKDFSNLSYETLLDLNLDGVVDQGEISHSL</sequence>